<dbReference type="GO" id="GO:0005975">
    <property type="term" value="P:carbohydrate metabolic process"/>
    <property type="evidence" value="ECO:0007669"/>
    <property type="project" value="InterPro"/>
</dbReference>
<proteinExistence type="predicted"/>
<sequence>MTDSNPGKQSSQKNINNELEAHFKVIQSCSVETDGGEKILLAARPESRYPYFYPRDAACASGLLAYISTSDLSIADDSYELLKSIADFVLRSIGYDGYLGQRYALSGEEKSVYKQEDNNAHGLIILSNYLLTAKSKKEEIQDINKFLLSIKNASQFAIKNYYRPEINLFHSTTSIHESALEEGFSCWTNFAYLRAFTLVSRVNDEFDAPDIIPDKILTFKSAFKHNLFSIMVENNRFLRRIDEKGNYDFKPDFTLLSPFYFEFGNEVKDYLDNSVDFIERQLWDPELGMIQRYLPFSGDIEIHTHAGNGPWLQYTAILAQYHYWCKNDKRGDELMNLIDSYKNEKGEIPEHISTCKRFDAFIESEWKTGLDFSKEFDKHILQDNLDFDKILEEANNMQRAYNEVADRCMISDSTMEEDGYIMFVTPLMWSHVEYMKALLYKHSLYSNNSR</sequence>
<evidence type="ECO:0000313" key="1">
    <source>
        <dbReference type="EMBL" id="MBS1259583.1"/>
    </source>
</evidence>
<evidence type="ECO:0000313" key="2">
    <source>
        <dbReference type="Proteomes" id="UP000722750"/>
    </source>
</evidence>
<gene>
    <name evidence="1" type="ORF">MAG551_02656</name>
</gene>
<dbReference type="AlphaFoldDB" id="A0A941W587"/>
<dbReference type="Proteomes" id="UP000722750">
    <property type="component" value="Unassembled WGS sequence"/>
</dbReference>
<name>A0A941W587_9BACT</name>
<dbReference type="InterPro" id="IPR012341">
    <property type="entry name" value="6hp_glycosidase-like_sf"/>
</dbReference>
<reference evidence="1" key="1">
    <citation type="journal article" date="2021" name="ISME J.">
        <title>Fine-scale metabolic discontinuity in a stratified prokaryote microbiome of a Red Sea deep halocline.</title>
        <authorList>
            <person name="Michoud G."/>
            <person name="Ngugi D.K."/>
            <person name="Barozzi A."/>
            <person name="Merlino G."/>
            <person name="Calleja M.L."/>
            <person name="Delgado-Huertas A."/>
            <person name="Moran X.A.G."/>
            <person name="Daffonchio D."/>
        </authorList>
    </citation>
    <scope>NUCLEOTIDE SEQUENCE</scope>
    <source>
        <strain evidence="1">SuakinDeep_MAG55_1</strain>
    </source>
</reference>
<accession>A0A941W587</accession>
<organism evidence="1 2">
    <name type="scientific">Candidatus Scalindua arabica</name>
    <dbReference type="NCBI Taxonomy" id="1127984"/>
    <lineage>
        <taxon>Bacteria</taxon>
        <taxon>Pseudomonadati</taxon>
        <taxon>Planctomycetota</taxon>
        <taxon>Candidatus Brocadiia</taxon>
        <taxon>Candidatus Brocadiales</taxon>
        <taxon>Candidatus Scalinduaceae</taxon>
        <taxon>Candidatus Scalindua</taxon>
    </lineage>
</organism>
<protein>
    <submittedName>
        <fullName evidence="1">Uncharacterized protein</fullName>
    </submittedName>
</protein>
<dbReference type="EMBL" id="JAANXD010000100">
    <property type="protein sequence ID" value="MBS1259583.1"/>
    <property type="molecule type" value="Genomic_DNA"/>
</dbReference>
<dbReference type="SUPFAM" id="SSF48208">
    <property type="entry name" value="Six-hairpin glycosidases"/>
    <property type="match status" value="1"/>
</dbReference>
<dbReference type="Gene3D" id="1.50.10.10">
    <property type="match status" value="1"/>
</dbReference>
<dbReference type="InterPro" id="IPR008928">
    <property type="entry name" value="6-hairpin_glycosidase_sf"/>
</dbReference>
<comment type="caution">
    <text evidence="1">The sequence shown here is derived from an EMBL/GenBank/DDBJ whole genome shotgun (WGS) entry which is preliminary data.</text>
</comment>